<accession>A0A816WU01</accession>
<evidence type="ECO:0000256" key="1">
    <source>
        <dbReference type="SAM" id="MobiDB-lite"/>
    </source>
</evidence>
<sequence length="202" mass="23187">MSYPHCYQTRSTTKIHQTISKLSSIPFTQTITSSYSDQPRTTTHISPQPSSNQDENMMLKSHIIQHKEEHVPLNEQIVKPLIIPLINRLSNLEQSHAIGQSPLVHSARKTLTPHDMKNTLYPPPRITDTEETHRSSVLSTYSQGFNLQTNTSVSQPLQLNSNMNDERNLDELQYTSLHILTPNTTFDQTYVLKLEIERLKKE</sequence>
<proteinExistence type="predicted"/>
<evidence type="ECO:0000313" key="4">
    <source>
        <dbReference type="Proteomes" id="UP000663887"/>
    </source>
</evidence>
<name>A0A816WU01_9BILA</name>
<dbReference type="EMBL" id="CAJNRG010012257">
    <property type="protein sequence ID" value="CAF2138618.1"/>
    <property type="molecule type" value="Genomic_DNA"/>
</dbReference>
<dbReference type="AlphaFoldDB" id="A0A816WU01"/>
<reference evidence="2" key="1">
    <citation type="submission" date="2021-02" db="EMBL/GenBank/DDBJ databases">
        <authorList>
            <person name="Nowell W R."/>
        </authorList>
    </citation>
    <scope>NUCLEOTIDE SEQUENCE</scope>
</reference>
<evidence type="ECO:0000313" key="2">
    <source>
        <dbReference type="EMBL" id="CAF2138618.1"/>
    </source>
</evidence>
<organism evidence="2 4">
    <name type="scientific">Rotaria magnacalcarata</name>
    <dbReference type="NCBI Taxonomy" id="392030"/>
    <lineage>
        <taxon>Eukaryota</taxon>
        <taxon>Metazoa</taxon>
        <taxon>Spiralia</taxon>
        <taxon>Gnathifera</taxon>
        <taxon>Rotifera</taxon>
        <taxon>Eurotatoria</taxon>
        <taxon>Bdelloidea</taxon>
        <taxon>Philodinida</taxon>
        <taxon>Philodinidae</taxon>
        <taxon>Rotaria</taxon>
    </lineage>
</organism>
<dbReference type="Proteomes" id="UP000663887">
    <property type="component" value="Unassembled WGS sequence"/>
</dbReference>
<evidence type="ECO:0000313" key="3">
    <source>
        <dbReference type="EMBL" id="CAF4227662.1"/>
    </source>
</evidence>
<comment type="caution">
    <text evidence="2">The sequence shown here is derived from an EMBL/GenBank/DDBJ whole genome shotgun (WGS) entry which is preliminary data.</text>
</comment>
<feature type="region of interest" description="Disordered" evidence="1">
    <location>
        <begin position="32"/>
        <end position="53"/>
    </location>
</feature>
<gene>
    <name evidence="3" type="ORF">UXM345_LOCUS29458</name>
    <name evidence="2" type="ORF">XDN619_LOCUS26282</name>
</gene>
<protein>
    <submittedName>
        <fullName evidence="2">Uncharacterized protein</fullName>
    </submittedName>
</protein>
<dbReference type="EMBL" id="CAJOBF010007249">
    <property type="protein sequence ID" value="CAF4227662.1"/>
    <property type="molecule type" value="Genomic_DNA"/>
</dbReference>
<dbReference type="Proteomes" id="UP000663842">
    <property type="component" value="Unassembled WGS sequence"/>
</dbReference>